<dbReference type="GO" id="GO:0005829">
    <property type="term" value="C:cytosol"/>
    <property type="evidence" value="ECO:0007669"/>
    <property type="project" value="UniProtKB-ARBA"/>
</dbReference>
<dbReference type="InterPro" id="IPR029052">
    <property type="entry name" value="Metallo-depent_PP-like"/>
</dbReference>
<dbReference type="PANTHER" id="PTHR22845">
    <property type="entry name" value="APOPTOTIC PROTEASE-ACTIVATING FACTOR 1"/>
    <property type="match status" value="1"/>
</dbReference>
<dbReference type="Pfam" id="PF00149">
    <property type="entry name" value="Metallophos"/>
    <property type="match status" value="1"/>
</dbReference>
<name>A0ABD4E7S1_9BURK</name>
<dbReference type="Gene3D" id="1.10.10.10">
    <property type="entry name" value="Winged helix-like DNA-binding domain superfamily/Winged helix DNA-binding domain"/>
    <property type="match status" value="1"/>
</dbReference>
<evidence type="ECO:0000313" key="4">
    <source>
        <dbReference type="Proteomes" id="UP000057910"/>
    </source>
</evidence>
<dbReference type="SUPFAM" id="SSF52540">
    <property type="entry name" value="P-loop containing nucleoside triphosphate hydrolases"/>
    <property type="match status" value="1"/>
</dbReference>
<dbReference type="InterPro" id="IPR036388">
    <property type="entry name" value="WH-like_DNA-bd_sf"/>
</dbReference>
<proteinExistence type="predicted"/>
<accession>A0ABD4E7S1</accession>
<organism evidence="3 4">
    <name type="scientific">Burkholderia ubonensis</name>
    <dbReference type="NCBI Taxonomy" id="101571"/>
    <lineage>
        <taxon>Bacteria</taxon>
        <taxon>Pseudomonadati</taxon>
        <taxon>Pseudomonadota</taxon>
        <taxon>Betaproteobacteria</taxon>
        <taxon>Burkholderiales</taxon>
        <taxon>Burkholderiaceae</taxon>
        <taxon>Burkholderia</taxon>
        <taxon>Burkholderia cepacia complex</taxon>
    </lineage>
</organism>
<dbReference type="Pfam" id="PF00931">
    <property type="entry name" value="NB-ARC"/>
    <property type="match status" value="1"/>
</dbReference>
<sequence length="1577" mass="173876">MPFCLRILHVSDLHERVALDWMTEERKRRIRVMAASRYRVLDGSNYFELIEGLRRERPFDLVCFTGDIADWGLEQEYAEATLRIDKILNAAGAARDQLYLVPGNHDIARKQHADSWQKLRDYLGRYPIPVGRWLAGLPPPPGADPDWLDSIGARSGAFWRWLEQDLGRAALLPARSPHGRLGYRVSARVRDLPFAIQIVGLDTAWVAGDDNDARKLRLTDEQINLLARDDRGAPLEGFRLALMHHPLGDLADERSAIMQLSESADLVLHGHQHEPTSETRLDPDRALRVLAAGSLYEGDEGDRWLNSFHTVDVELDDHGRPLRYNVRFFGWSQKGHWHATGAIYKSAPQGVLAIDVSKSAGDSNIAPPDPVWYLVERRQKLDELKEKLLRGKQPALALVGMSGAGKSTLAGAAARDGEVTRAFTGGILWITLGQQRVAILPQIRATLLACGDVGVPPEDIDEGWKRLADALRTRAALLVLDDVWLAADVTPFQRRGSSKVLITTREWAVADAAAAPKLEVEPLTEDEALTLLERRVEHSLSADDRVEAVKVANAVGRLPLSLAAVCVRIEEGDTWQAVRKDLEDEVKRLRALDVSSEATLSVAAAFELSIRTLQADAAEAFALLSLFAENALFTIEAAANLWNVTAEHAEARCRLLRRKELTMQKAAADGRRVYQLHAQQRDAARRMLKLSPQQAHAKLLAQYRCVAEPISRVADDGYIHDHLIWHVIQAGELAELHRVLADERDGRNVWFEARNGRLGGYVDDLLLARQAVRGSWGQELRYVQMLGSVASQSSKVPLALFEALLGRGIWSVERAFGHAIALPSGERGRALCLLLPQLTGPLRRRAFDTMLADIAAAEGARRIWMFQLPCVFVGGEPDRLLALAKQGQDRPKAIAATLRHFVTAERVEVVFAELDGLAREKDLGNHYGLPITVADLVIEMNLLDVLGREDVQRILDLYGRDSWLRSYAAARLGQLGELDEALSITVSLADAERAHALQALAPRLRPSQLASAITAAEQVLDDGLRTPPLANLYARLEEPQRTALLTDLWKNSRKNTHVVPHLPASLVETMSCPESVDARERLIRRLAQLGLTERALGILGAPGRHVCDEFQILAPALSETQIAGLGIHDPSADPCIVGALLPRWIEFGHDAELSALLRSVAREPYALETCIPRLVPVLDDTGILAALAICMPIGDERQRQCCVFQLAAQASQSLAADLLAVPPEELVEHDQLHEIARALPADVALQLRARSSSPLHRLAISAALETWHANEILEDLVSAEEYIDGRFEQINDLPLLEWREEYRRMRAATDYYVGALELAPPRVRAAVEMIGRHVLRHFGLRAPRACVAFRPANQVVAAARKLKGNSAATLATIAAFLQGTHRAKVETMVRDSLQDVSPYSALVKLTDSLELTPALLDLAFDSFKGVDGDLGWTGAHLVALLAKANRTGDALAVLACIPESYENIRMHAHVALALHAPPSARAAYLDKVWERVFALKYSNSDKIGAPLVTQLMSVVLAQPKDAVESLACRALAALARTTRPQLFAYLGAIAPLMRALGGEPGLVECRKAVEDIGRWWP</sequence>
<gene>
    <name evidence="3" type="ORF">WJ68_05870</name>
</gene>
<dbReference type="Gene3D" id="3.60.21.10">
    <property type="match status" value="1"/>
</dbReference>
<dbReference type="SMART" id="SM00382">
    <property type="entry name" value="AAA"/>
    <property type="match status" value="1"/>
</dbReference>
<feature type="domain" description="AAA+ ATPase" evidence="2">
    <location>
        <begin position="392"/>
        <end position="524"/>
    </location>
</feature>
<dbReference type="SUPFAM" id="SSF56300">
    <property type="entry name" value="Metallo-dependent phosphatases"/>
    <property type="match status" value="1"/>
</dbReference>
<keyword evidence="1" id="KW-0053">Apoptosis</keyword>
<dbReference type="InterPro" id="IPR002182">
    <property type="entry name" value="NB-ARC"/>
</dbReference>
<evidence type="ECO:0000259" key="2">
    <source>
        <dbReference type="SMART" id="SM00382"/>
    </source>
</evidence>
<dbReference type="EMBL" id="LPAD01000039">
    <property type="protein sequence ID" value="KVN88688.1"/>
    <property type="molecule type" value="Genomic_DNA"/>
</dbReference>
<evidence type="ECO:0000256" key="1">
    <source>
        <dbReference type="ARBA" id="ARBA00022703"/>
    </source>
</evidence>
<dbReference type="PRINTS" id="PR00364">
    <property type="entry name" value="DISEASERSIST"/>
</dbReference>
<dbReference type="InterPro" id="IPR004843">
    <property type="entry name" value="Calcineurin-like_PHP"/>
</dbReference>
<dbReference type="Gene3D" id="3.40.50.300">
    <property type="entry name" value="P-loop containing nucleotide triphosphate hydrolases"/>
    <property type="match status" value="1"/>
</dbReference>
<evidence type="ECO:0000313" key="3">
    <source>
        <dbReference type="EMBL" id="KVN88688.1"/>
    </source>
</evidence>
<dbReference type="GO" id="GO:0016787">
    <property type="term" value="F:hydrolase activity"/>
    <property type="evidence" value="ECO:0007669"/>
    <property type="project" value="UniProtKB-ARBA"/>
</dbReference>
<dbReference type="RefSeq" id="WP_060038928.1">
    <property type="nucleotide sequence ID" value="NZ_LPAD01000039.1"/>
</dbReference>
<dbReference type="Proteomes" id="UP000057910">
    <property type="component" value="Unassembled WGS sequence"/>
</dbReference>
<reference evidence="3 4" key="1">
    <citation type="submission" date="2015-11" db="EMBL/GenBank/DDBJ databases">
        <title>Expanding the genomic diversity of Burkholderia species for the development of highly accurate diagnostics.</title>
        <authorList>
            <person name="Sahl J."/>
            <person name="Keim P."/>
            <person name="Wagner D."/>
        </authorList>
    </citation>
    <scope>NUCLEOTIDE SEQUENCE [LARGE SCALE GENOMIC DNA]</scope>
    <source>
        <strain evidence="3 4">MSMB1585WGS</strain>
    </source>
</reference>
<comment type="caution">
    <text evidence="3">The sequence shown here is derived from an EMBL/GenBank/DDBJ whole genome shotgun (WGS) entry which is preliminary data.</text>
</comment>
<dbReference type="PANTHER" id="PTHR22845:SF5">
    <property type="entry name" value="APOPTOTIC PROTEASE-ACTIVATING FACTOR 1"/>
    <property type="match status" value="1"/>
</dbReference>
<protein>
    <recommendedName>
        <fullName evidence="2">AAA+ ATPase domain-containing protein</fullName>
    </recommendedName>
</protein>
<dbReference type="InterPro" id="IPR027417">
    <property type="entry name" value="P-loop_NTPase"/>
</dbReference>
<dbReference type="InterPro" id="IPR003593">
    <property type="entry name" value="AAA+_ATPase"/>
</dbReference>